<dbReference type="InterPro" id="IPR001452">
    <property type="entry name" value="SH3_domain"/>
</dbReference>
<dbReference type="SUPFAM" id="SSF50044">
    <property type="entry name" value="SH3-domain"/>
    <property type="match status" value="1"/>
</dbReference>
<name>A0A3M7PC01_BRAPC</name>
<evidence type="ECO:0000256" key="1">
    <source>
        <dbReference type="ARBA" id="ARBA00004447"/>
    </source>
</evidence>
<evidence type="ECO:0000256" key="6">
    <source>
        <dbReference type="ARBA" id="ARBA00022676"/>
    </source>
</evidence>
<evidence type="ECO:0000256" key="2">
    <source>
        <dbReference type="ARBA" id="ARBA00004922"/>
    </source>
</evidence>
<keyword evidence="8 21" id="KW-0812">Transmembrane</keyword>
<keyword evidence="9" id="KW-0735">Signal-anchor</keyword>
<dbReference type="FunFam" id="2.30.30.40:FF:000070">
    <property type="entry name" value="Alpha-(1,6)-fucosyltransferase"/>
    <property type="match status" value="1"/>
</dbReference>
<comment type="similarity">
    <text evidence="19">Belongs to the glycosyltransferase 23 family.</text>
</comment>
<dbReference type="InterPro" id="IPR027350">
    <property type="entry name" value="GT23_dom"/>
</dbReference>
<protein>
    <recommendedName>
        <fullName evidence="4">Alpha-(1,6)-fucosyltransferase</fullName>
        <ecNumber evidence="3">2.4.1.68</ecNumber>
    </recommendedName>
    <alternativeName>
        <fullName evidence="14">GDP-L-Fuc:N-acetyl-beta-D-glucosaminide alpha1,6-fucosyltransferase</fullName>
    </alternativeName>
    <alternativeName>
        <fullName evidence="16">GDP-fucose--glycoprotein fucosyltransferase</fullName>
    </alternativeName>
    <alternativeName>
        <fullName evidence="15">Glycoprotein 6-alpha-L-fucosyltransferase</fullName>
    </alternativeName>
</protein>
<evidence type="ECO:0000256" key="10">
    <source>
        <dbReference type="ARBA" id="ARBA00022989"/>
    </source>
</evidence>
<dbReference type="EC" id="2.4.1.68" evidence="3"/>
<sequence length="553" mass="65232">MKQSLINVSTFFVLIWFLGLWFILSNKNFIQSNNQTIRCDQNEIKILKQRIKEAEKHLNHLEIKNRENEIIIRSLKYKAKFLYKNSNGINWINSDRYPSEKFEGLRRKIFDDIKDLSYFVKNNLLKLKNDSLLGKKISLIEPNFQDRIDFLLIQLGNLSNSDNLGEWRRMESEFLALELQKEFYQLQNPSDCDRQKKVICDLNKSCGFGCQMHHVMYCFITSYFLNRTLILDSAGWRYNSDGFEAYFRPLSEKCIKINEYGVEWNGNQYETADVIRLPIIDMVTQKPEFFPLSIPKKYMDTLSRFHGDPFVWWAGQILSYLMRFNQKFSKIVEDRQKKSGFLRPCVGVHVRRTDKIGTEASFHDLNEYMNHVKKFFDLRDLEKSKKHLRRVYLATDDFSVIKEAKEKYPNYNFIMDELNAQTASLNNRYSPESAQGIILDIYFLSQCDFLVCTLSSQVCRIAYEIQQTRYPDGSWRFKSLDDIYYFGGQLRQNVIAVLDHIPNTDLGEIELRKGDLVEIAGNHWDGYSKGKNLRTLKDGIFPSYKVKKTIDSF</sequence>
<evidence type="ECO:0000313" key="25">
    <source>
        <dbReference type="Proteomes" id="UP000276133"/>
    </source>
</evidence>
<dbReference type="OrthoDB" id="2014825at2759"/>
<keyword evidence="13" id="KW-1015">Disulfide bond</keyword>
<feature type="domain" description="SH3" evidence="22">
    <location>
        <begin position="489"/>
        <end position="551"/>
    </location>
</feature>
<feature type="coiled-coil region" evidence="20">
    <location>
        <begin position="37"/>
        <end position="71"/>
    </location>
</feature>
<evidence type="ECO:0000256" key="17">
    <source>
        <dbReference type="ARBA" id="ARBA00093238"/>
    </source>
</evidence>
<dbReference type="Gene3D" id="1.10.287.1060">
    <property type="entry name" value="ESAT-6-like"/>
    <property type="match status" value="1"/>
</dbReference>
<evidence type="ECO:0000256" key="7">
    <source>
        <dbReference type="ARBA" id="ARBA00022679"/>
    </source>
</evidence>
<evidence type="ECO:0000256" key="16">
    <source>
        <dbReference type="ARBA" id="ARBA00032208"/>
    </source>
</evidence>
<proteinExistence type="inferred from homology"/>
<dbReference type="GO" id="GO:0006487">
    <property type="term" value="P:protein N-linked glycosylation"/>
    <property type="evidence" value="ECO:0007669"/>
    <property type="project" value="TreeGrafter"/>
</dbReference>
<dbReference type="Gene3D" id="2.30.30.40">
    <property type="entry name" value="SH3 Domains"/>
    <property type="match status" value="1"/>
</dbReference>
<dbReference type="InterPro" id="IPR045573">
    <property type="entry name" value="Fut8_N_cat"/>
</dbReference>
<keyword evidence="5 18" id="KW-0728">SH3 domain</keyword>
<keyword evidence="11" id="KW-0333">Golgi apparatus</keyword>
<dbReference type="GO" id="GO:0032580">
    <property type="term" value="C:Golgi cisterna membrane"/>
    <property type="evidence" value="ECO:0007669"/>
    <property type="project" value="UniProtKB-SubCell"/>
</dbReference>
<evidence type="ECO:0000256" key="13">
    <source>
        <dbReference type="ARBA" id="ARBA00023157"/>
    </source>
</evidence>
<dbReference type="GO" id="GO:0008424">
    <property type="term" value="F:glycoprotein 6-alpha-L-fucosyltransferase activity"/>
    <property type="evidence" value="ECO:0007669"/>
    <property type="project" value="UniProtKB-EC"/>
</dbReference>
<evidence type="ECO:0000256" key="21">
    <source>
        <dbReference type="SAM" id="Phobius"/>
    </source>
</evidence>
<evidence type="ECO:0000256" key="14">
    <source>
        <dbReference type="ARBA" id="ARBA00030434"/>
    </source>
</evidence>
<dbReference type="CDD" id="cd11792">
    <property type="entry name" value="SH3_Fut8"/>
    <property type="match status" value="1"/>
</dbReference>
<keyword evidence="6 19" id="KW-0328">Glycosyltransferase</keyword>
<dbReference type="STRING" id="10195.A0A3M7PC01"/>
<evidence type="ECO:0000256" key="15">
    <source>
        <dbReference type="ARBA" id="ARBA00030648"/>
    </source>
</evidence>
<evidence type="ECO:0000256" key="4">
    <source>
        <dbReference type="ARBA" id="ARBA00018201"/>
    </source>
</evidence>
<evidence type="ECO:0000259" key="23">
    <source>
        <dbReference type="PROSITE" id="PS51659"/>
    </source>
</evidence>
<dbReference type="Proteomes" id="UP000276133">
    <property type="component" value="Unassembled WGS sequence"/>
</dbReference>
<dbReference type="AlphaFoldDB" id="A0A3M7PC01"/>
<evidence type="ECO:0000256" key="9">
    <source>
        <dbReference type="ARBA" id="ARBA00022968"/>
    </source>
</evidence>
<dbReference type="PANTHER" id="PTHR13132:SF29">
    <property type="entry name" value="ALPHA-(1,6)-FUCOSYLTRANSFERASE"/>
    <property type="match status" value="1"/>
</dbReference>
<comment type="catalytic activity">
    <reaction evidence="17">
        <text>N(4)-{beta-D-GlcNAc-(1-&gt;2)-alpha-D-Man-(1-&gt;3)-[beta-D-GlcNAc-(1-&gt;2)-alpha-D-Man-(1-&gt;6)]-beta-D-Man-(1-&gt;4)-beta-D-GlcNAc-(1-&gt;4)-beta-D-GlcNAc}-L-asparaginyl-[protein] + GDP-beta-L-fucose = an N(4)-{beta-D-GlcNAc-(1-&gt;2)-alpha-D-Man-(1-&gt;3)-[beta-D-GlcNAc-(1-&gt;2)-alpha-D-Man-(1-&gt;6)]-beta-D-Man-(1-&gt;4)-beta-D-GlcNAc-(1-&gt;4)-[alpha-L-Fuc-(1-&gt;6)]-beta-D-GlcNAc}-L-asparaginyl-[protein] + GDP + H(+)</text>
        <dbReference type="Rhea" id="RHEA:12985"/>
        <dbReference type="Rhea" id="RHEA-COMP:13526"/>
        <dbReference type="Rhea" id="RHEA-COMP:13532"/>
        <dbReference type="ChEBI" id="CHEBI:15378"/>
        <dbReference type="ChEBI" id="CHEBI:57273"/>
        <dbReference type="ChEBI" id="CHEBI:58189"/>
        <dbReference type="ChEBI" id="CHEBI:60651"/>
        <dbReference type="ChEBI" id="CHEBI:137207"/>
        <dbReference type="EC" id="2.4.1.68"/>
    </reaction>
</comment>
<dbReference type="Pfam" id="PF19745">
    <property type="entry name" value="FUT8_N_cat"/>
    <property type="match status" value="1"/>
</dbReference>
<dbReference type="Gene3D" id="3.40.50.11350">
    <property type="match status" value="1"/>
</dbReference>
<comment type="subcellular location">
    <subcellularLocation>
        <location evidence="1">Golgi apparatus</location>
        <location evidence="1">Golgi stack membrane</location>
        <topology evidence="1">Single-pass type II membrane protein</topology>
    </subcellularLocation>
</comment>
<dbReference type="PROSITE" id="PS51659">
    <property type="entry name" value="GT23"/>
    <property type="match status" value="1"/>
</dbReference>
<feature type="domain" description="GT23" evidence="23">
    <location>
        <begin position="194"/>
        <end position="480"/>
    </location>
</feature>
<evidence type="ECO:0000259" key="22">
    <source>
        <dbReference type="PROSITE" id="PS50002"/>
    </source>
</evidence>
<dbReference type="PROSITE" id="PS50002">
    <property type="entry name" value="SH3"/>
    <property type="match status" value="1"/>
</dbReference>
<evidence type="ECO:0000256" key="11">
    <source>
        <dbReference type="ARBA" id="ARBA00023034"/>
    </source>
</evidence>
<evidence type="ECO:0000256" key="5">
    <source>
        <dbReference type="ARBA" id="ARBA00022443"/>
    </source>
</evidence>
<evidence type="ECO:0000256" key="12">
    <source>
        <dbReference type="ARBA" id="ARBA00023136"/>
    </source>
</evidence>
<keyword evidence="20" id="KW-0175">Coiled coil</keyword>
<feature type="region of interest" description="Important for donor substrate binding" evidence="19">
    <location>
        <begin position="351"/>
        <end position="352"/>
    </location>
</feature>
<reference evidence="24 25" key="1">
    <citation type="journal article" date="2018" name="Sci. Rep.">
        <title>Genomic signatures of local adaptation to the degree of environmental predictability in rotifers.</title>
        <authorList>
            <person name="Franch-Gras L."/>
            <person name="Hahn C."/>
            <person name="Garcia-Roger E.M."/>
            <person name="Carmona M.J."/>
            <person name="Serra M."/>
            <person name="Gomez A."/>
        </authorList>
    </citation>
    <scope>NUCLEOTIDE SEQUENCE [LARGE SCALE GENOMIC DNA]</scope>
    <source>
        <strain evidence="24">HYR1</strain>
    </source>
</reference>
<accession>A0A3M7PC01</accession>
<comment type="caution">
    <text evidence="24">The sequence shown here is derived from an EMBL/GenBank/DDBJ whole genome shotgun (WGS) entry which is preliminary data.</text>
</comment>
<dbReference type="FunFam" id="3.40.50.11350:FF:000001">
    <property type="entry name" value="Alpha-(1,6)-fucosyltransferase"/>
    <property type="match status" value="1"/>
</dbReference>
<evidence type="ECO:0000256" key="3">
    <source>
        <dbReference type="ARBA" id="ARBA00012660"/>
    </source>
</evidence>
<dbReference type="InterPro" id="IPR036028">
    <property type="entry name" value="SH3-like_dom_sf"/>
</dbReference>
<keyword evidence="25" id="KW-1185">Reference proteome</keyword>
<evidence type="ECO:0000313" key="24">
    <source>
        <dbReference type="EMBL" id="RMZ96290.1"/>
    </source>
</evidence>
<dbReference type="InterPro" id="IPR035653">
    <property type="entry name" value="Fut8_SH3"/>
</dbReference>
<dbReference type="CDD" id="cd11300">
    <property type="entry name" value="Fut8_like"/>
    <property type="match status" value="1"/>
</dbReference>
<evidence type="ECO:0000256" key="20">
    <source>
        <dbReference type="SAM" id="Coils"/>
    </source>
</evidence>
<organism evidence="24 25">
    <name type="scientific">Brachionus plicatilis</name>
    <name type="common">Marine rotifer</name>
    <name type="synonym">Brachionus muelleri</name>
    <dbReference type="NCBI Taxonomy" id="10195"/>
    <lineage>
        <taxon>Eukaryota</taxon>
        <taxon>Metazoa</taxon>
        <taxon>Spiralia</taxon>
        <taxon>Gnathifera</taxon>
        <taxon>Rotifera</taxon>
        <taxon>Eurotatoria</taxon>
        <taxon>Monogononta</taxon>
        <taxon>Pseudotrocha</taxon>
        <taxon>Ploima</taxon>
        <taxon>Brachionidae</taxon>
        <taxon>Brachionus</taxon>
    </lineage>
</organism>
<dbReference type="SMART" id="SM00326">
    <property type="entry name" value="SH3"/>
    <property type="match status" value="1"/>
</dbReference>
<evidence type="ECO:0000256" key="18">
    <source>
        <dbReference type="PROSITE-ProRule" id="PRU00192"/>
    </source>
</evidence>
<evidence type="ECO:0000256" key="8">
    <source>
        <dbReference type="ARBA" id="ARBA00022692"/>
    </source>
</evidence>
<comment type="pathway">
    <text evidence="2">Protein modification; protein glycosylation.</text>
</comment>
<evidence type="ECO:0000256" key="19">
    <source>
        <dbReference type="PROSITE-ProRule" id="PRU00992"/>
    </source>
</evidence>
<gene>
    <name evidence="24" type="ORF">BpHYR1_000996</name>
</gene>
<dbReference type="PANTHER" id="PTHR13132">
    <property type="entry name" value="ALPHA- 1,6 -FUCOSYLTRANSFERASE"/>
    <property type="match status" value="1"/>
</dbReference>
<dbReference type="EMBL" id="REGN01012289">
    <property type="protein sequence ID" value="RMZ96290.1"/>
    <property type="molecule type" value="Genomic_DNA"/>
</dbReference>
<feature type="transmembrane region" description="Helical" evidence="21">
    <location>
        <begin position="5"/>
        <end position="24"/>
    </location>
</feature>
<keyword evidence="10 21" id="KW-1133">Transmembrane helix</keyword>
<keyword evidence="7 19" id="KW-0808">Transferase</keyword>
<keyword evidence="12 21" id="KW-0472">Membrane</keyword>